<proteinExistence type="predicted"/>
<evidence type="ECO:0000313" key="7">
    <source>
        <dbReference type="Proteomes" id="UP000323000"/>
    </source>
</evidence>
<accession>A0A5C7IQQ4</accession>
<dbReference type="Proteomes" id="UP000323000">
    <property type="component" value="Chromosome 2"/>
</dbReference>
<dbReference type="EMBL" id="VAHF01000002">
    <property type="protein sequence ID" value="TXG71389.1"/>
    <property type="molecule type" value="Genomic_DNA"/>
</dbReference>
<comment type="subcellular location">
    <subcellularLocation>
        <location evidence="1">Membrane</location>
    </subcellularLocation>
</comment>
<evidence type="ECO:0000256" key="3">
    <source>
        <dbReference type="ARBA" id="ARBA00022989"/>
    </source>
</evidence>
<keyword evidence="2" id="KW-0812">Transmembrane</keyword>
<evidence type="ECO:0000256" key="2">
    <source>
        <dbReference type="ARBA" id="ARBA00022692"/>
    </source>
</evidence>
<gene>
    <name evidence="6" type="ORF">EZV62_006324</name>
</gene>
<evidence type="ECO:0000313" key="6">
    <source>
        <dbReference type="EMBL" id="TXG71389.1"/>
    </source>
</evidence>
<evidence type="ECO:0008006" key="8">
    <source>
        <dbReference type="Google" id="ProtNLM"/>
    </source>
</evidence>
<dbReference type="Pfam" id="PF00083">
    <property type="entry name" value="Sugar_tr"/>
    <property type="match status" value="1"/>
</dbReference>
<keyword evidence="4" id="KW-0472">Membrane</keyword>
<protein>
    <recommendedName>
        <fullName evidence="8">Major facilitator superfamily (MFS) profile domain-containing protein</fullName>
    </recommendedName>
</protein>
<keyword evidence="3" id="KW-1133">Transmembrane helix</keyword>
<evidence type="ECO:0000256" key="5">
    <source>
        <dbReference type="SAM" id="MobiDB-lite"/>
    </source>
</evidence>
<dbReference type="SUPFAM" id="SSF103473">
    <property type="entry name" value="MFS general substrate transporter"/>
    <property type="match status" value="1"/>
</dbReference>
<dbReference type="InterPro" id="IPR036259">
    <property type="entry name" value="MFS_trans_sf"/>
</dbReference>
<dbReference type="AlphaFoldDB" id="A0A5C7IQQ4"/>
<sequence>MSDSISSPLLLSQSDSIESKQPPPPPPSLDETIERVFTDVEPTWHCIQLGDESCNSASSDICQLSNNSWSWDFPVHTSIISEWGLECASSLVKGLPALSFFMGCLAGGFILATLADSSLGRKNTLFLSCLIVSLSSLLTIFSNLHKCLDLLNVEIRQRIRPRMTEQ</sequence>
<dbReference type="OrthoDB" id="5296287at2759"/>
<dbReference type="GO" id="GO:0016020">
    <property type="term" value="C:membrane"/>
    <property type="evidence" value="ECO:0007669"/>
    <property type="project" value="UniProtKB-SubCell"/>
</dbReference>
<organism evidence="6 7">
    <name type="scientific">Acer yangbiense</name>
    <dbReference type="NCBI Taxonomy" id="1000413"/>
    <lineage>
        <taxon>Eukaryota</taxon>
        <taxon>Viridiplantae</taxon>
        <taxon>Streptophyta</taxon>
        <taxon>Embryophyta</taxon>
        <taxon>Tracheophyta</taxon>
        <taxon>Spermatophyta</taxon>
        <taxon>Magnoliopsida</taxon>
        <taxon>eudicotyledons</taxon>
        <taxon>Gunneridae</taxon>
        <taxon>Pentapetalae</taxon>
        <taxon>rosids</taxon>
        <taxon>malvids</taxon>
        <taxon>Sapindales</taxon>
        <taxon>Sapindaceae</taxon>
        <taxon>Hippocastanoideae</taxon>
        <taxon>Acereae</taxon>
        <taxon>Acer</taxon>
    </lineage>
</organism>
<evidence type="ECO:0000256" key="1">
    <source>
        <dbReference type="ARBA" id="ARBA00004370"/>
    </source>
</evidence>
<dbReference type="InterPro" id="IPR005828">
    <property type="entry name" value="MFS_sugar_transport-like"/>
</dbReference>
<name>A0A5C7IQQ4_9ROSI</name>
<comment type="caution">
    <text evidence="6">The sequence shown here is derived from an EMBL/GenBank/DDBJ whole genome shotgun (WGS) entry which is preliminary data.</text>
</comment>
<feature type="region of interest" description="Disordered" evidence="5">
    <location>
        <begin position="1"/>
        <end position="28"/>
    </location>
</feature>
<dbReference type="GO" id="GO:0022857">
    <property type="term" value="F:transmembrane transporter activity"/>
    <property type="evidence" value="ECO:0007669"/>
    <property type="project" value="InterPro"/>
</dbReference>
<feature type="compositionally biased region" description="Polar residues" evidence="5">
    <location>
        <begin position="1"/>
        <end position="16"/>
    </location>
</feature>
<reference evidence="7" key="1">
    <citation type="journal article" date="2019" name="Gigascience">
        <title>De novo genome assembly of the endangered Acer yangbiense, a plant species with extremely small populations endemic to Yunnan Province, China.</title>
        <authorList>
            <person name="Yang J."/>
            <person name="Wariss H.M."/>
            <person name="Tao L."/>
            <person name="Zhang R."/>
            <person name="Yun Q."/>
            <person name="Hollingsworth P."/>
            <person name="Dao Z."/>
            <person name="Luo G."/>
            <person name="Guo H."/>
            <person name="Ma Y."/>
            <person name="Sun W."/>
        </authorList>
    </citation>
    <scope>NUCLEOTIDE SEQUENCE [LARGE SCALE GENOMIC DNA]</scope>
    <source>
        <strain evidence="7">cv. Malutang</strain>
    </source>
</reference>
<keyword evidence="7" id="KW-1185">Reference proteome</keyword>
<evidence type="ECO:0000256" key="4">
    <source>
        <dbReference type="ARBA" id="ARBA00023136"/>
    </source>
</evidence>
<dbReference type="Gene3D" id="1.20.1250.20">
    <property type="entry name" value="MFS general substrate transporter like domains"/>
    <property type="match status" value="1"/>
</dbReference>